<dbReference type="VEuPathDB" id="PlasmoDB:PVLDE_0904890"/>
<gene>
    <name evidence="3" type="ORF">PVSEL_0101880</name>
</gene>
<organism evidence="3 4">
    <name type="scientific">Plasmodium vinckei</name>
    <dbReference type="NCBI Taxonomy" id="5860"/>
    <lineage>
        <taxon>Eukaryota</taxon>
        <taxon>Sar</taxon>
        <taxon>Alveolata</taxon>
        <taxon>Apicomplexa</taxon>
        <taxon>Aconoidasida</taxon>
        <taxon>Haemosporida</taxon>
        <taxon>Plasmodiidae</taxon>
        <taxon>Plasmodium</taxon>
        <taxon>Plasmodium (Vinckeia)</taxon>
    </lineage>
</organism>
<keyword evidence="1" id="KW-0732">Signal</keyword>
<evidence type="ECO:0000313" key="3">
    <source>
        <dbReference type="EMBL" id="CAD2095768.1"/>
    </source>
</evidence>
<evidence type="ECO:0000259" key="2">
    <source>
        <dbReference type="Pfam" id="PF09690"/>
    </source>
</evidence>
<dbReference type="AlphaFoldDB" id="A0A6V7SD00"/>
<feature type="signal peptide" evidence="1">
    <location>
        <begin position="1"/>
        <end position="20"/>
    </location>
</feature>
<dbReference type="VEuPathDB" id="PlasmoDB:PVSEL_0101880"/>
<feature type="domain" description="PYST-C1-like N-terminal" evidence="2">
    <location>
        <begin position="27"/>
        <end position="78"/>
    </location>
</feature>
<dbReference type="Pfam" id="PF09690">
    <property type="entry name" value="PYST-C1"/>
    <property type="match status" value="1"/>
</dbReference>
<reference evidence="3 4" key="1">
    <citation type="submission" date="2020-08" db="EMBL/GenBank/DDBJ databases">
        <authorList>
            <person name="Ramaprasad A."/>
        </authorList>
    </citation>
    <scope>NUCLEOTIDE SEQUENCE [LARGE SCALE GENOMIC DNA]</scope>
</reference>
<dbReference type="EMBL" id="LR865422">
    <property type="protein sequence ID" value="CAD2095768.1"/>
    <property type="molecule type" value="Genomic_DNA"/>
</dbReference>
<name>A0A6V7SD00_PLAVN</name>
<evidence type="ECO:0000313" key="4">
    <source>
        <dbReference type="Proteomes" id="UP000515697"/>
    </source>
</evidence>
<accession>A0A6V7SD00</accession>
<evidence type="ECO:0000256" key="1">
    <source>
        <dbReference type="SAM" id="SignalP"/>
    </source>
</evidence>
<dbReference type="NCBIfam" id="TIGR01601">
    <property type="entry name" value="PYST-C1"/>
    <property type="match status" value="1"/>
</dbReference>
<sequence>MNKRILSLVCIVGYLLLAVSIHCSQQKISNAENKSVCGIKEENRRNEKNGIEFKRETQLKNNNPKGDTELKNYNISKRDIQAKECLNDKLNLLIEIVQKTAALNDYIAKNPKALKFLLLLKQELKQLSNDKKYPLKVTFSMDNIMREFTVNDPKDLKFLLLIIESLNIHHPIDIELKTKKNNSF</sequence>
<dbReference type="Proteomes" id="UP000515697">
    <property type="component" value="Chromosome PVSEL_01"/>
</dbReference>
<dbReference type="InterPro" id="IPR006488">
    <property type="entry name" value="PYST-C1_N"/>
</dbReference>
<proteinExistence type="predicted"/>
<feature type="chain" id="PRO_5027831711" evidence="1">
    <location>
        <begin position="21"/>
        <end position="184"/>
    </location>
</feature>
<dbReference type="VEuPathDB" id="PlasmoDB:PVBDA_0904740"/>
<dbReference type="VEuPathDB" id="PlasmoDB:PVPCR_0101570"/>
<protein>
    <submittedName>
        <fullName evidence="3">Fam-c protein</fullName>
    </submittedName>
</protein>